<name>A0A2P2K3U2_RHIMU</name>
<dbReference type="EMBL" id="GGEC01019912">
    <property type="protein sequence ID" value="MBX00396.1"/>
    <property type="molecule type" value="Transcribed_RNA"/>
</dbReference>
<evidence type="ECO:0000313" key="1">
    <source>
        <dbReference type="EMBL" id="MBX00396.1"/>
    </source>
</evidence>
<dbReference type="AlphaFoldDB" id="A0A2P2K3U2"/>
<proteinExistence type="predicted"/>
<protein>
    <submittedName>
        <fullName evidence="1">Uncharacterized protein</fullName>
    </submittedName>
</protein>
<organism evidence="1">
    <name type="scientific">Rhizophora mucronata</name>
    <name type="common">Asiatic mangrove</name>
    <dbReference type="NCBI Taxonomy" id="61149"/>
    <lineage>
        <taxon>Eukaryota</taxon>
        <taxon>Viridiplantae</taxon>
        <taxon>Streptophyta</taxon>
        <taxon>Embryophyta</taxon>
        <taxon>Tracheophyta</taxon>
        <taxon>Spermatophyta</taxon>
        <taxon>Magnoliopsida</taxon>
        <taxon>eudicotyledons</taxon>
        <taxon>Gunneridae</taxon>
        <taxon>Pentapetalae</taxon>
        <taxon>rosids</taxon>
        <taxon>fabids</taxon>
        <taxon>Malpighiales</taxon>
        <taxon>Rhizophoraceae</taxon>
        <taxon>Rhizophora</taxon>
    </lineage>
</organism>
<sequence>MQQPQLLEQAVHLVRHNYVVNNPREKKKKQSWPFLPINMEYA</sequence>
<accession>A0A2P2K3U2</accession>
<reference evidence="1" key="1">
    <citation type="submission" date="2018-02" db="EMBL/GenBank/DDBJ databases">
        <title>Rhizophora mucronata_Transcriptome.</title>
        <authorList>
            <person name="Meera S.P."/>
            <person name="Sreeshan A."/>
            <person name="Augustine A."/>
        </authorList>
    </citation>
    <scope>NUCLEOTIDE SEQUENCE</scope>
    <source>
        <tissue evidence="1">Leaf</tissue>
    </source>
</reference>